<evidence type="ECO:0000256" key="1">
    <source>
        <dbReference type="ARBA" id="ARBA00023125"/>
    </source>
</evidence>
<organism evidence="6 7">
    <name type="scientific">Phanerochaete sordida</name>
    <dbReference type="NCBI Taxonomy" id="48140"/>
    <lineage>
        <taxon>Eukaryota</taxon>
        <taxon>Fungi</taxon>
        <taxon>Dikarya</taxon>
        <taxon>Basidiomycota</taxon>
        <taxon>Agaricomycotina</taxon>
        <taxon>Agaricomycetes</taxon>
        <taxon>Polyporales</taxon>
        <taxon>Phanerochaetaceae</taxon>
        <taxon>Phanerochaete</taxon>
    </lineage>
</organism>
<feature type="domain" description="Fork-head" evidence="5">
    <location>
        <begin position="464"/>
        <end position="555"/>
    </location>
</feature>
<evidence type="ECO:0000259" key="5">
    <source>
        <dbReference type="PROSITE" id="PS50039"/>
    </source>
</evidence>
<comment type="caution">
    <text evidence="6">The sequence shown here is derived from an EMBL/GenBank/DDBJ whole genome shotgun (WGS) entry which is preliminary data.</text>
</comment>
<protein>
    <submittedName>
        <fullName evidence="6">Forkhead domain-containing protein</fullName>
    </submittedName>
</protein>
<feature type="compositionally biased region" description="Low complexity" evidence="4">
    <location>
        <begin position="8"/>
        <end position="29"/>
    </location>
</feature>
<evidence type="ECO:0000313" key="6">
    <source>
        <dbReference type="EMBL" id="GJE88704.1"/>
    </source>
</evidence>
<feature type="compositionally biased region" description="Polar residues" evidence="4">
    <location>
        <begin position="353"/>
        <end position="362"/>
    </location>
</feature>
<dbReference type="InterPro" id="IPR030456">
    <property type="entry name" value="TF_fork_head_CS_2"/>
</dbReference>
<feature type="region of interest" description="Disordered" evidence="4">
    <location>
        <begin position="711"/>
        <end position="854"/>
    </location>
</feature>
<dbReference type="GO" id="GO:0030154">
    <property type="term" value="P:cell differentiation"/>
    <property type="evidence" value="ECO:0007669"/>
    <property type="project" value="TreeGrafter"/>
</dbReference>
<feature type="region of interest" description="Disordered" evidence="4">
    <location>
        <begin position="302"/>
        <end position="433"/>
    </location>
</feature>
<feature type="compositionally biased region" description="Polar residues" evidence="4">
    <location>
        <begin position="574"/>
        <end position="590"/>
    </location>
</feature>
<dbReference type="Gene3D" id="1.10.10.10">
    <property type="entry name" value="Winged helix-like DNA-binding domain superfamily/Winged helix DNA-binding domain"/>
    <property type="match status" value="1"/>
</dbReference>
<keyword evidence="1 3" id="KW-0238">DNA-binding</keyword>
<evidence type="ECO:0000313" key="7">
    <source>
        <dbReference type="Proteomes" id="UP000703269"/>
    </source>
</evidence>
<dbReference type="PROSITE" id="PS00658">
    <property type="entry name" value="FORK_HEAD_2"/>
    <property type="match status" value="1"/>
</dbReference>
<sequence>MPADSPRTPSQASTATNTPSSPRASPRPSHQADPRDIHAGIQRGPRPWELGTPLDFVPPPAISSEPPLPPALGFHPLRWGSFDSQPLPADDFWLPADAPTPRPPPRDHPFDPLDDALESQGFAPRASRPVARNATRDDFAEGSSGEAGGFGDVDERELGEDEAIHHSTSNSLASDGRGGRDQRQGSTSEMSVDEPRAALTTSGQQIELVEEATRLANAEIRRMRYPAYDVNGRRIGLEHTQLQPPPPPGNAGGSYYRARTHNYPGPNVNTSDLPHVMSLDMRISPAAIAPSGSAQSMFFRTHSRPDTLHPSSYLQGQFRTPLPPRNTSPPPPPPVPPIRDPTGILRLTAPRVASTSQTQSRPSAYPGTPQPTPSPLSPPTSTASVSDTQSVGRASEPPPSPSPAPEPIPAEALAGPSQNPRVPDFEVETPEIPDAGPALRELLGLDDDEEISLNALEEPPDGEKPTQSLPTLIKLAIYGSPHKRLTLQEIYTAIESRFQWYRENKDKAWKDSIRHNLSLNKCFRRVPRPISEPGKGYFWVVDYSQGEGNKRQRKRNKKKTKAELRALAERATRQGRSVSESSDDSGNTAEATPGPRRPTATRSSQASRSPTLDAMLPPPPPGSATRSPSAPRGGLPPELWPQKGNKRSLMHLLSTPRLDTTSMPPGTPGPSSARDSPSMIAARLDDAHIDPLLRDPAPEGGHVVGEGRLRHAARGRGPSPYSVLYAPPHPGHPAASPSTNWAPYGSPSPLQTTQPLPGRSVLAGNMLGLSGRGPTPGPSSSGTFSIPGPSDTPPARPPRASTSARARREEPQADGEGPRRSARVRAKRTDYRDSRGAVYADAGREPVSSSSEED</sequence>
<dbReference type="PRINTS" id="PR00053">
    <property type="entry name" value="FORKHEAD"/>
</dbReference>
<feature type="compositionally biased region" description="Pro residues" evidence="4">
    <location>
        <begin position="368"/>
        <end position="378"/>
    </location>
</feature>
<dbReference type="Pfam" id="PF00250">
    <property type="entry name" value="Forkhead"/>
    <property type="match status" value="1"/>
</dbReference>
<feature type="region of interest" description="Disordered" evidence="4">
    <location>
        <begin position="1"/>
        <end position="204"/>
    </location>
</feature>
<feature type="compositionally biased region" description="Low complexity" evidence="4">
    <location>
        <begin position="660"/>
        <end position="672"/>
    </location>
</feature>
<feature type="compositionally biased region" description="Pro residues" evidence="4">
    <location>
        <begin position="396"/>
        <end position="408"/>
    </location>
</feature>
<dbReference type="CDD" id="cd00059">
    <property type="entry name" value="FH_FOX"/>
    <property type="match status" value="1"/>
</dbReference>
<dbReference type="SMART" id="SM00339">
    <property type="entry name" value="FH"/>
    <property type="match status" value="1"/>
</dbReference>
<feature type="compositionally biased region" description="Pro residues" evidence="4">
    <location>
        <begin position="56"/>
        <end position="70"/>
    </location>
</feature>
<reference evidence="6 7" key="1">
    <citation type="submission" date="2021-08" db="EMBL/GenBank/DDBJ databases">
        <title>Draft Genome Sequence of Phanerochaete sordida strain YK-624.</title>
        <authorList>
            <person name="Mori T."/>
            <person name="Dohra H."/>
            <person name="Suzuki T."/>
            <person name="Kawagishi H."/>
            <person name="Hirai H."/>
        </authorList>
    </citation>
    <scope>NUCLEOTIDE SEQUENCE [LARGE SCALE GENOMIC DNA]</scope>
    <source>
        <strain evidence="6 7">YK-624</strain>
    </source>
</reference>
<keyword evidence="7" id="KW-1185">Reference proteome</keyword>
<gene>
    <name evidence="6" type="ORF">PsYK624_047870</name>
</gene>
<dbReference type="InterPro" id="IPR001766">
    <property type="entry name" value="Fork_head_dom"/>
</dbReference>
<dbReference type="InterPro" id="IPR050211">
    <property type="entry name" value="FOX_domain-containing"/>
</dbReference>
<dbReference type="InterPro" id="IPR036390">
    <property type="entry name" value="WH_DNA-bd_sf"/>
</dbReference>
<feature type="region of interest" description="Disordered" evidence="4">
    <location>
        <begin position="656"/>
        <end position="677"/>
    </location>
</feature>
<feature type="compositionally biased region" description="Pro residues" evidence="4">
    <location>
        <begin position="321"/>
        <end position="339"/>
    </location>
</feature>
<feature type="region of interest" description="Disordered" evidence="4">
    <location>
        <begin position="568"/>
        <end position="644"/>
    </location>
</feature>
<evidence type="ECO:0000256" key="2">
    <source>
        <dbReference type="ARBA" id="ARBA00023242"/>
    </source>
</evidence>
<dbReference type="GO" id="GO:0000981">
    <property type="term" value="F:DNA-binding transcription factor activity, RNA polymerase II-specific"/>
    <property type="evidence" value="ECO:0007669"/>
    <property type="project" value="TreeGrafter"/>
</dbReference>
<dbReference type="PANTHER" id="PTHR11829">
    <property type="entry name" value="FORKHEAD BOX PROTEIN"/>
    <property type="match status" value="1"/>
</dbReference>
<dbReference type="GO" id="GO:0009653">
    <property type="term" value="P:anatomical structure morphogenesis"/>
    <property type="evidence" value="ECO:0007669"/>
    <property type="project" value="TreeGrafter"/>
</dbReference>
<dbReference type="OrthoDB" id="5954824at2759"/>
<keyword evidence="2 3" id="KW-0539">Nucleus</keyword>
<accession>A0A9P3LBM5</accession>
<name>A0A9P3LBM5_9APHY</name>
<dbReference type="InterPro" id="IPR036388">
    <property type="entry name" value="WH-like_DNA-bd_sf"/>
</dbReference>
<dbReference type="PROSITE" id="PS50039">
    <property type="entry name" value="FORK_HEAD_3"/>
    <property type="match status" value="1"/>
</dbReference>
<dbReference type="GO" id="GO:0000978">
    <property type="term" value="F:RNA polymerase II cis-regulatory region sequence-specific DNA binding"/>
    <property type="evidence" value="ECO:0007669"/>
    <property type="project" value="TreeGrafter"/>
</dbReference>
<feature type="compositionally biased region" description="Basic and acidic residues" evidence="4">
    <location>
        <begin position="806"/>
        <end position="819"/>
    </location>
</feature>
<dbReference type="GO" id="GO:0005634">
    <property type="term" value="C:nucleus"/>
    <property type="evidence" value="ECO:0007669"/>
    <property type="project" value="UniProtKB-SubCell"/>
</dbReference>
<dbReference type="AlphaFoldDB" id="A0A9P3LBM5"/>
<feature type="compositionally biased region" description="Low complexity" evidence="4">
    <location>
        <begin position="768"/>
        <end position="789"/>
    </location>
</feature>
<dbReference type="SUPFAM" id="SSF46785">
    <property type="entry name" value="Winged helix' DNA-binding domain"/>
    <property type="match status" value="1"/>
</dbReference>
<evidence type="ECO:0000256" key="3">
    <source>
        <dbReference type="PROSITE-ProRule" id="PRU00089"/>
    </source>
</evidence>
<feature type="compositionally biased region" description="Acidic residues" evidence="4">
    <location>
        <begin position="152"/>
        <end position="161"/>
    </location>
</feature>
<proteinExistence type="predicted"/>
<comment type="subcellular location">
    <subcellularLocation>
        <location evidence="3">Nucleus</location>
    </subcellularLocation>
</comment>
<feature type="compositionally biased region" description="Polar residues" evidence="4">
    <location>
        <begin position="600"/>
        <end position="610"/>
    </location>
</feature>
<feature type="compositionally biased region" description="Polar residues" evidence="4">
    <location>
        <begin position="309"/>
        <end position="318"/>
    </location>
</feature>
<dbReference type="EMBL" id="BPQB01000010">
    <property type="protein sequence ID" value="GJE88704.1"/>
    <property type="molecule type" value="Genomic_DNA"/>
</dbReference>
<evidence type="ECO:0000256" key="4">
    <source>
        <dbReference type="SAM" id="MobiDB-lite"/>
    </source>
</evidence>
<dbReference type="Proteomes" id="UP000703269">
    <property type="component" value="Unassembled WGS sequence"/>
</dbReference>
<dbReference type="PANTHER" id="PTHR11829:SF411">
    <property type="entry name" value="FORKHEAD BOX PROTEIN L2"/>
    <property type="match status" value="1"/>
</dbReference>
<feature type="DNA-binding region" description="Fork-head" evidence="3">
    <location>
        <begin position="464"/>
        <end position="555"/>
    </location>
</feature>
<feature type="compositionally biased region" description="Low complexity" evidence="4">
    <location>
        <begin position="623"/>
        <end position="632"/>
    </location>
</feature>